<comment type="similarity">
    <text evidence="4">Belongs to the alpha-class carbonic anhydrase family.</text>
</comment>
<dbReference type="PROSITE" id="PS00162">
    <property type="entry name" value="ALPHA_CA_1"/>
    <property type="match status" value="1"/>
</dbReference>
<comment type="similarity">
    <text evidence="10">Belongs to the alpha-carbonic anhydrase family.</text>
</comment>
<gene>
    <name evidence="13" type="ORF">CITCOLO1_LOCUS15319</name>
</gene>
<feature type="chain" id="PRO_5044998579" description="Carbonic anhydrase" evidence="10">
    <location>
        <begin position="29"/>
        <end position="280"/>
    </location>
</feature>
<dbReference type="InterPro" id="IPR023561">
    <property type="entry name" value="Carbonic_anhydrase_a-class"/>
</dbReference>
<comment type="subcellular location">
    <subcellularLocation>
        <location evidence="3">Plastid</location>
        <location evidence="3">Chloroplast stroma</location>
    </subcellularLocation>
</comment>
<dbReference type="InterPro" id="IPR018338">
    <property type="entry name" value="Carbonic_anhydrase_a-class_CS"/>
</dbReference>
<feature type="signal peptide" evidence="10">
    <location>
        <begin position="1"/>
        <end position="28"/>
    </location>
</feature>
<evidence type="ECO:0000256" key="6">
    <source>
        <dbReference type="ARBA" id="ARBA00022723"/>
    </source>
</evidence>
<dbReference type="EMBL" id="OZ021739">
    <property type="protein sequence ID" value="CAK9323148.1"/>
    <property type="molecule type" value="Genomic_DNA"/>
</dbReference>
<keyword evidence="10" id="KW-0732">Signal</keyword>
<keyword evidence="6 10" id="KW-0479">Metal-binding</keyword>
<evidence type="ECO:0000256" key="2">
    <source>
        <dbReference type="ARBA" id="ARBA00002904"/>
    </source>
</evidence>
<keyword evidence="7 10" id="KW-0862">Zinc</keyword>
<evidence type="ECO:0000256" key="11">
    <source>
        <dbReference type="SAM" id="MobiDB-lite"/>
    </source>
</evidence>
<evidence type="ECO:0000259" key="12">
    <source>
        <dbReference type="PROSITE" id="PS51144"/>
    </source>
</evidence>
<protein>
    <recommendedName>
        <fullName evidence="5 10">Carbonic anhydrase</fullName>
        <ecNumber evidence="5 10">4.2.1.1</ecNumber>
    </recommendedName>
</protein>
<keyword evidence="14" id="KW-1185">Reference proteome</keyword>
<sequence>MSTLNQRTSALAFFIFLILTLLWTSVIAQEAEDESEFSYIRGSKKGPTKWGEIKKEWEKCNKGYMQSPIDLSSERVKVVQTLDQLKRKYKPSIAIVKNRGHDISVKWEGNAGSIEINGTDYRLQQAHWHSPSEHTLNGRRYDLELHMVHQSSDPNAKYPIAVVGNFYKIGRPDSFLSKLNGEMKALINEEKEIKAGSIDPNEIKMDGKKYFRYMGSLTVPPCTEGVIWNINKKIGTVSQEQVKFLRLVVHDSAEKNARPIQPHNGRQIDLYDSNPSHTPN</sequence>
<dbReference type="Pfam" id="PF00194">
    <property type="entry name" value="Carb_anhydrase"/>
    <property type="match status" value="1"/>
</dbReference>
<evidence type="ECO:0000256" key="10">
    <source>
        <dbReference type="RuleBase" id="RU367011"/>
    </source>
</evidence>
<reference evidence="13 14" key="1">
    <citation type="submission" date="2024-03" db="EMBL/GenBank/DDBJ databases">
        <authorList>
            <person name="Gkanogiannis A."/>
            <person name="Becerra Lopez-Lavalle L."/>
        </authorList>
    </citation>
    <scope>NUCLEOTIDE SEQUENCE [LARGE SCALE GENOMIC DNA]</scope>
</reference>
<evidence type="ECO:0000256" key="4">
    <source>
        <dbReference type="ARBA" id="ARBA00006365"/>
    </source>
</evidence>
<evidence type="ECO:0000256" key="3">
    <source>
        <dbReference type="ARBA" id="ARBA00004470"/>
    </source>
</evidence>
<dbReference type="InterPro" id="IPR041891">
    <property type="entry name" value="Alpha_CA_prokaryot-like"/>
</dbReference>
<evidence type="ECO:0000256" key="1">
    <source>
        <dbReference type="ARBA" id="ARBA00001947"/>
    </source>
</evidence>
<dbReference type="PANTHER" id="PTHR18952:SF201">
    <property type="entry name" value="CARBONIC ANHYDRASE"/>
    <property type="match status" value="1"/>
</dbReference>
<comment type="cofactor">
    <cofactor evidence="1 10">
        <name>Zn(2+)</name>
        <dbReference type="ChEBI" id="CHEBI:29105"/>
    </cofactor>
</comment>
<dbReference type="CDD" id="cd03124">
    <property type="entry name" value="alpha_CA_prokaryotic_like"/>
    <property type="match status" value="1"/>
</dbReference>
<evidence type="ECO:0000313" key="13">
    <source>
        <dbReference type="EMBL" id="CAK9323148.1"/>
    </source>
</evidence>
<dbReference type="InterPro" id="IPR001148">
    <property type="entry name" value="CA_dom"/>
</dbReference>
<dbReference type="PANTHER" id="PTHR18952">
    <property type="entry name" value="CARBONIC ANHYDRASE"/>
    <property type="match status" value="1"/>
</dbReference>
<evidence type="ECO:0000256" key="5">
    <source>
        <dbReference type="ARBA" id="ARBA00012925"/>
    </source>
</evidence>
<accession>A0ABP0YRH9</accession>
<keyword evidence="8 10" id="KW-0456">Lyase</keyword>
<name>A0ABP0YRH9_9ROSI</name>
<comment type="function">
    <text evidence="2 10">Reversible hydration of carbon dioxide.</text>
</comment>
<evidence type="ECO:0000313" key="14">
    <source>
        <dbReference type="Proteomes" id="UP001642487"/>
    </source>
</evidence>
<feature type="domain" description="Alpha-carbonic anhydrase" evidence="12">
    <location>
        <begin position="35"/>
        <end position="272"/>
    </location>
</feature>
<organism evidence="13 14">
    <name type="scientific">Citrullus colocynthis</name>
    <name type="common">colocynth</name>
    <dbReference type="NCBI Taxonomy" id="252529"/>
    <lineage>
        <taxon>Eukaryota</taxon>
        <taxon>Viridiplantae</taxon>
        <taxon>Streptophyta</taxon>
        <taxon>Embryophyta</taxon>
        <taxon>Tracheophyta</taxon>
        <taxon>Spermatophyta</taxon>
        <taxon>Magnoliopsida</taxon>
        <taxon>eudicotyledons</taxon>
        <taxon>Gunneridae</taxon>
        <taxon>Pentapetalae</taxon>
        <taxon>rosids</taxon>
        <taxon>fabids</taxon>
        <taxon>Cucurbitales</taxon>
        <taxon>Cucurbitaceae</taxon>
        <taxon>Benincaseae</taxon>
        <taxon>Citrullus</taxon>
    </lineage>
</organism>
<proteinExistence type="inferred from homology"/>
<dbReference type="SUPFAM" id="SSF51069">
    <property type="entry name" value="Carbonic anhydrase"/>
    <property type="match status" value="1"/>
</dbReference>
<dbReference type="EC" id="4.2.1.1" evidence="5 10"/>
<dbReference type="Proteomes" id="UP001642487">
    <property type="component" value="Chromosome 5"/>
</dbReference>
<comment type="catalytic activity">
    <reaction evidence="9 10">
        <text>hydrogencarbonate + H(+) = CO2 + H2O</text>
        <dbReference type="Rhea" id="RHEA:10748"/>
        <dbReference type="ChEBI" id="CHEBI:15377"/>
        <dbReference type="ChEBI" id="CHEBI:15378"/>
        <dbReference type="ChEBI" id="CHEBI:16526"/>
        <dbReference type="ChEBI" id="CHEBI:17544"/>
        <dbReference type="EC" id="4.2.1.1"/>
    </reaction>
</comment>
<dbReference type="InterPro" id="IPR036398">
    <property type="entry name" value="CA_dom_sf"/>
</dbReference>
<evidence type="ECO:0000256" key="8">
    <source>
        <dbReference type="ARBA" id="ARBA00023239"/>
    </source>
</evidence>
<evidence type="ECO:0000256" key="9">
    <source>
        <dbReference type="ARBA" id="ARBA00048348"/>
    </source>
</evidence>
<dbReference type="PROSITE" id="PS51144">
    <property type="entry name" value="ALPHA_CA_2"/>
    <property type="match status" value="1"/>
</dbReference>
<dbReference type="Gene3D" id="3.10.200.10">
    <property type="entry name" value="Alpha carbonic anhydrase"/>
    <property type="match status" value="1"/>
</dbReference>
<evidence type="ECO:0000256" key="7">
    <source>
        <dbReference type="ARBA" id="ARBA00022833"/>
    </source>
</evidence>
<feature type="region of interest" description="Disordered" evidence="11">
    <location>
        <begin position="256"/>
        <end position="280"/>
    </location>
</feature>
<dbReference type="SMART" id="SM01057">
    <property type="entry name" value="Carb_anhydrase"/>
    <property type="match status" value="1"/>
</dbReference>